<sequence>MMTSLGISAFIIFCFFCLSWRMSKSAVTSFYFSAIFSHWTALGDINISTALILLATMLLFACGRTRFNLGRVVAFSLFAFCILGGAAASTVNSPGLGAALGRFGKMALVFLPLFFPVRAEAVEIGAMVKAFVICTLVFSIPCLLFFGADPGFMGTPRISGFFEDANYFALISLICLIYASQYMQNKSWSWLLLAQLICSQAMTMLAITLVYFLILRRREVSKKMLAIFPVIIGLGYVYIIYRVQQTDAIVLESDYQTSFVAMKFNSVFFRFFAQFSAMDIIQNRPSVFWFGYGSGHSVELFGRVLHNTYVQLFFDSGIVVFLGVLLVVGLGSFRFDRQKPVFIILIISSLLFDAFFMFIFPFALVIATSNPEHADL</sequence>
<dbReference type="EMBL" id="LAQT01000010">
    <property type="protein sequence ID" value="KPC52205.1"/>
    <property type="molecule type" value="Genomic_DNA"/>
</dbReference>
<feature type="transmembrane region" description="Helical" evidence="1">
    <location>
        <begin position="309"/>
        <end position="330"/>
    </location>
</feature>
<feature type="transmembrane region" description="Helical" evidence="1">
    <location>
        <begin position="342"/>
        <end position="367"/>
    </location>
</feature>
<keyword evidence="1" id="KW-0472">Membrane</keyword>
<reference evidence="2 3" key="1">
    <citation type="submission" date="2015-07" db="EMBL/GenBank/DDBJ databases">
        <title>Draft genome sequence of the Amantichitinum ursilacus IGB-41, a new chitin-degrading bacterium.</title>
        <authorList>
            <person name="Kirstahler P."/>
            <person name="Guenther M."/>
            <person name="Grumaz C."/>
            <person name="Rupp S."/>
            <person name="Zibek S."/>
            <person name="Sohn K."/>
        </authorList>
    </citation>
    <scope>NUCLEOTIDE SEQUENCE [LARGE SCALE GENOMIC DNA]</scope>
    <source>
        <strain evidence="2 3">IGB-41</strain>
    </source>
</reference>
<feature type="transmembrane region" description="Helical" evidence="1">
    <location>
        <begin position="41"/>
        <end position="60"/>
    </location>
</feature>
<feature type="transmembrane region" description="Helical" evidence="1">
    <location>
        <begin position="124"/>
        <end position="146"/>
    </location>
</feature>
<feature type="transmembrane region" description="Helical" evidence="1">
    <location>
        <begin position="190"/>
        <end position="212"/>
    </location>
</feature>
<evidence type="ECO:0008006" key="4">
    <source>
        <dbReference type="Google" id="ProtNLM"/>
    </source>
</evidence>
<name>A0A0N1JSI5_9NEIS</name>
<protein>
    <recommendedName>
        <fullName evidence="4">O-Antigen ligase</fullName>
    </recommendedName>
</protein>
<evidence type="ECO:0000313" key="3">
    <source>
        <dbReference type="Proteomes" id="UP000037939"/>
    </source>
</evidence>
<proteinExistence type="predicted"/>
<dbReference type="RefSeq" id="WP_053938455.1">
    <property type="nucleotide sequence ID" value="NZ_LAQT01000010.1"/>
</dbReference>
<evidence type="ECO:0000256" key="1">
    <source>
        <dbReference type="SAM" id="Phobius"/>
    </source>
</evidence>
<feature type="transmembrane region" description="Helical" evidence="1">
    <location>
        <begin position="72"/>
        <end position="91"/>
    </location>
</feature>
<feature type="transmembrane region" description="Helical" evidence="1">
    <location>
        <begin position="224"/>
        <end position="241"/>
    </location>
</feature>
<feature type="transmembrane region" description="Helical" evidence="1">
    <location>
        <begin position="167"/>
        <end position="184"/>
    </location>
</feature>
<dbReference type="Proteomes" id="UP000037939">
    <property type="component" value="Unassembled WGS sequence"/>
</dbReference>
<gene>
    <name evidence="2" type="ORF">WG78_14135</name>
</gene>
<keyword evidence="3" id="KW-1185">Reference proteome</keyword>
<dbReference type="AlphaFoldDB" id="A0A0N1JSI5"/>
<accession>A0A0N1JSI5</accession>
<evidence type="ECO:0000313" key="2">
    <source>
        <dbReference type="EMBL" id="KPC52205.1"/>
    </source>
</evidence>
<organism evidence="2 3">
    <name type="scientific">Amantichitinum ursilacus</name>
    <dbReference type="NCBI Taxonomy" id="857265"/>
    <lineage>
        <taxon>Bacteria</taxon>
        <taxon>Pseudomonadati</taxon>
        <taxon>Pseudomonadota</taxon>
        <taxon>Betaproteobacteria</taxon>
        <taxon>Neisseriales</taxon>
        <taxon>Chitinibacteraceae</taxon>
        <taxon>Amantichitinum</taxon>
    </lineage>
</organism>
<comment type="caution">
    <text evidence="2">The sequence shown here is derived from an EMBL/GenBank/DDBJ whole genome shotgun (WGS) entry which is preliminary data.</text>
</comment>
<keyword evidence="1" id="KW-1133">Transmembrane helix</keyword>
<dbReference type="STRING" id="857265.WG78_14135"/>
<keyword evidence="1" id="KW-0812">Transmembrane</keyword>